<dbReference type="GO" id="GO:0005516">
    <property type="term" value="F:calmodulin binding"/>
    <property type="evidence" value="ECO:0007669"/>
    <property type="project" value="InterPro"/>
</dbReference>
<dbReference type="PATRIC" id="fig|317.174.peg.853"/>
<dbReference type="Proteomes" id="UP000028643">
    <property type="component" value="Unassembled WGS sequence"/>
</dbReference>
<dbReference type="Gene3D" id="3.10.450.50">
    <property type="match status" value="1"/>
</dbReference>
<evidence type="ECO:0000313" key="3">
    <source>
        <dbReference type="EMBL" id="KFE54665.1"/>
    </source>
</evidence>
<dbReference type="PIRSF" id="PIRSF028470">
    <property type="entry name" value="UCP028470"/>
    <property type="match status" value="1"/>
</dbReference>
<dbReference type="InterPro" id="IPR013543">
    <property type="entry name" value="Ca/CaM-dep_prot_kinase-assoc"/>
</dbReference>
<feature type="domain" description="Calcium/calmodulin-dependent protein kinase II association-domain" evidence="2">
    <location>
        <begin position="37"/>
        <end position="151"/>
    </location>
</feature>
<feature type="chain" id="PRO_5001798852" evidence="1">
    <location>
        <begin position="25"/>
        <end position="157"/>
    </location>
</feature>
<evidence type="ECO:0000259" key="2">
    <source>
        <dbReference type="Pfam" id="PF08332"/>
    </source>
</evidence>
<keyword evidence="1" id="KW-0732">Signal</keyword>
<feature type="signal peptide" evidence="1">
    <location>
        <begin position="1"/>
        <end position="24"/>
    </location>
</feature>
<dbReference type="EMBL" id="JPQT01000052">
    <property type="protein sequence ID" value="KFE54665.1"/>
    <property type="molecule type" value="Genomic_DNA"/>
</dbReference>
<dbReference type="SUPFAM" id="SSF54427">
    <property type="entry name" value="NTF2-like"/>
    <property type="match status" value="1"/>
</dbReference>
<accession>A0A085VGV2</accession>
<gene>
    <name evidence="3" type="ORF">IV02_04230</name>
</gene>
<dbReference type="InterPro" id="IPR016887">
    <property type="entry name" value="UCP028470_steroid_isom-rel"/>
</dbReference>
<dbReference type="Pfam" id="PF08332">
    <property type="entry name" value="CaMKII_AD"/>
    <property type="match status" value="1"/>
</dbReference>
<dbReference type="GO" id="GO:0004683">
    <property type="term" value="F:calcium/calmodulin-dependent protein kinase activity"/>
    <property type="evidence" value="ECO:0007669"/>
    <property type="project" value="InterPro"/>
</dbReference>
<dbReference type="RefSeq" id="WP_047572380.1">
    <property type="nucleotide sequence ID" value="NZ_JPQT01000052.1"/>
</dbReference>
<dbReference type="InterPro" id="IPR011944">
    <property type="entry name" value="Steroid_delta5-4_isomerase"/>
</dbReference>
<proteinExistence type="predicted"/>
<organism evidence="3 4">
    <name type="scientific">Pseudomonas syringae</name>
    <dbReference type="NCBI Taxonomy" id="317"/>
    <lineage>
        <taxon>Bacteria</taxon>
        <taxon>Pseudomonadati</taxon>
        <taxon>Pseudomonadota</taxon>
        <taxon>Gammaproteobacteria</taxon>
        <taxon>Pseudomonadales</taxon>
        <taxon>Pseudomonadaceae</taxon>
        <taxon>Pseudomonas</taxon>
    </lineage>
</organism>
<dbReference type="AlphaFoldDB" id="A0A085VGV2"/>
<protein>
    <submittedName>
        <fullName evidence="3">Signal peptide protein</fullName>
    </submittedName>
</protein>
<dbReference type="InterPro" id="IPR032710">
    <property type="entry name" value="NTF2-like_dom_sf"/>
</dbReference>
<comment type="caution">
    <text evidence="3">The sequence shown here is derived from an EMBL/GenBank/DDBJ whole genome shotgun (WGS) entry which is preliminary data.</text>
</comment>
<dbReference type="NCBIfam" id="TIGR02246">
    <property type="entry name" value="SgcJ/EcaC family oxidoreductase"/>
    <property type="match status" value="1"/>
</dbReference>
<evidence type="ECO:0000256" key="1">
    <source>
        <dbReference type="SAM" id="SignalP"/>
    </source>
</evidence>
<name>A0A085VGV2_PSESX</name>
<reference evidence="3 4" key="1">
    <citation type="submission" date="2014-07" db="EMBL/GenBank/DDBJ databases">
        <title>Draft Genome Sequences of Environmental Pseudomonas syringae strains.</title>
        <authorList>
            <person name="Baltrus D.A."/>
            <person name="Berge O."/>
            <person name="Morris C."/>
        </authorList>
    </citation>
    <scope>NUCLEOTIDE SEQUENCE [LARGE SCALE GENOMIC DNA]</scope>
    <source>
        <strain evidence="3 4">CEB003</strain>
    </source>
</reference>
<sequence length="157" mass="17357">MILPKSLALAYSAAALLLPVTAQGQPDKNCVKTDQVQIAALFDDWNTALKSGNATTVAARYSSDAVLLPTLSDRVRTDDEGRIAYFNDFLKKKPEGSIDSRTLYIGCNMAIDTGLYTFQFENHPAAKARYTFTYAFLDDKWLITSHHSSLVPHVVSH</sequence>
<evidence type="ECO:0000313" key="4">
    <source>
        <dbReference type="Proteomes" id="UP000028643"/>
    </source>
</evidence>